<dbReference type="PANTHER" id="PTHR30163">
    <property type="entry name" value="MEMBRANE-BOUND LYTIC MUREIN TRANSGLYCOSYLASE B"/>
    <property type="match status" value="1"/>
</dbReference>
<dbReference type="GO" id="GO:0009253">
    <property type="term" value="P:peptidoglycan catabolic process"/>
    <property type="evidence" value="ECO:0007669"/>
    <property type="project" value="TreeGrafter"/>
</dbReference>
<dbReference type="EMBL" id="RDBE01000007">
    <property type="protein sequence ID" value="RLV49112.1"/>
    <property type="molecule type" value="Genomic_DNA"/>
</dbReference>
<feature type="compositionally biased region" description="Low complexity" evidence="1">
    <location>
        <begin position="226"/>
        <end position="325"/>
    </location>
</feature>
<dbReference type="AlphaFoldDB" id="A0A3L8P2D2"/>
<dbReference type="InterPro" id="IPR031304">
    <property type="entry name" value="SLT_2"/>
</dbReference>
<dbReference type="GO" id="GO:0008933">
    <property type="term" value="F:peptidoglycan lytic transglycosylase activity"/>
    <property type="evidence" value="ECO:0007669"/>
    <property type="project" value="TreeGrafter"/>
</dbReference>
<dbReference type="SUPFAM" id="SSF53955">
    <property type="entry name" value="Lysozyme-like"/>
    <property type="match status" value="1"/>
</dbReference>
<evidence type="ECO:0000259" key="2">
    <source>
        <dbReference type="Pfam" id="PF13406"/>
    </source>
</evidence>
<dbReference type="Pfam" id="PF13406">
    <property type="entry name" value="SLT_2"/>
    <property type="match status" value="1"/>
</dbReference>
<comment type="caution">
    <text evidence="3">The sequence shown here is derived from an EMBL/GenBank/DDBJ whole genome shotgun (WGS) entry which is preliminary data.</text>
</comment>
<evidence type="ECO:0000256" key="1">
    <source>
        <dbReference type="SAM" id="MobiDB-lite"/>
    </source>
</evidence>
<gene>
    <name evidence="3" type="ORF">D9V37_11120</name>
</gene>
<reference evidence="3 4" key="1">
    <citation type="submission" date="2018-10" db="EMBL/GenBank/DDBJ databases">
        <title>Marmoricola sp. 4Q3S-7 whole genome shotgun sequence.</title>
        <authorList>
            <person name="Li F."/>
        </authorList>
    </citation>
    <scope>NUCLEOTIDE SEQUENCE [LARGE SCALE GENOMIC DNA]</scope>
    <source>
        <strain evidence="3 4">4Q3S-7</strain>
    </source>
</reference>
<accession>A0A3L8P2D2</accession>
<feature type="domain" description="Transglycosylase SLT" evidence="2">
    <location>
        <begin position="98"/>
        <end position="139"/>
    </location>
</feature>
<name>A0A3L8P2D2_9ACTN</name>
<organism evidence="3 4">
    <name type="scientific">Nocardioides mangrovicus</name>
    <dbReference type="NCBI Taxonomy" id="2478913"/>
    <lineage>
        <taxon>Bacteria</taxon>
        <taxon>Bacillati</taxon>
        <taxon>Actinomycetota</taxon>
        <taxon>Actinomycetes</taxon>
        <taxon>Propionibacteriales</taxon>
        <taxon>Nocardioidaceae</taxon>
        <taxon>Nocardioides</taxon>
    </lineage>
</organism>
<dbReference type="PANTHER" id="PTHR30163:SF8">
    <property type="entry name" value="LYTIC MUREIN TRANSGLYCOSYLASE"/>
    <property type="match status" value="1"/>
</dbReference>
<evidence type="ECO:0000313" key="3">
    <source>
        <dbReference type="EMBL" id="RLV49112.1"/>
    </source>
</evidence>
<dbReference type="InterPro" id="IPR043426">
    <property type="entry name" value="MltB-like"/>
</dbReference>
<dbReference type="CDD" id="cd13399">
    <property type="entry name" value="Slt35-like"/>
    <property type="match status" value="1"/>
</dbReference>
<protein>
    <recommendedName>
        <fullName evidence="2">Transglycosylase SLT domain-containing protein</fullName>
    </recommendedName>
</protein>
<sequence>MPRQGAAGQPLEHQRTLFENAAYENVSEQALSAYQRAAQVIDTADPSCRLSWTLLAALGDVEARYGAFGPVLNGRNGRITVPDTDGGQIDGNPRFDRAVGPMQLLPSTWSQVAVDADGDGKRDPQDLDDAALGAAVYLCGNDDDLGTRQGKKSAVFRYNHSRPYVLFVLALSHRYALSEQALAPSMAARALTAVSAEDPLATASDPTVTAADVPQGVVVKPKKPGKPAVSAPSATTSASAGSSASDSPSASPSGSPSGSPSPDCPTDTPTTSASPTATPTPVDGCPSPTASPTSSADPSPSATPSASSSSSSSASAATPSDTPTP</sequence>
<dbReference type="InterPro" id="IPR023346">
    <property type="entry name" value="Lysozyme-like_dom_sf"/>
</dbReference>
<proteinExistence type="predicted"/>
<feature type="region of interest" description="Disordered" evidence="1">
    <location>
        <begin position="214"/>
        <end position="325"/>
    </location>
</feature>
<dbReference type="Gene3D" id="1.10.530.10">
    <property type="match status" value="1"/>
</dbReference>
<evidence type="ECO:0000313" key="4">
    <source>
        <dbReference type="Proteomes" id="UP000281708"/>
    </source>
</evidence>
<dbReference type="Proteomes" id="UP000281708">
    <property type="component" value="Unassembled WGS sequence"/>
</dbReference>
<keyword evidence="4" id="KW-1185">Reference proteome</keyword>